<feature type="compositionally biased region" description="Polar residues" evidence="5">
    <location>
        <begin position="50"/>
        <end position="62"/>
    </location>
</feature>
<evidence type="ECO:0000256" key="6">
    <source>
        <dbReference type="SAM" id="SignalP"/>
    </source>
</evidence>
<dbReference type="EMBL" id="KV428048">
    <property type="protein sequence ID" value="KZT39318.1"/>
    <property type="molecule type" value="Genomic_DNA"/>
</dbReference>
<keyword evidence="2 4" id="KW-0863">Zinc-finger</keyword>
<dbReference type="InterPro" id="IPR024047">
    <property type="entry name" value="MM3350-like_sf"/>
</dbReference>
<keyword evidence="3" id="KW-0862">Zinc</keyword>
<evidence type="ECO:0000313" key="9">
    <source>
        <dbReference type="Proteomes" id="UP000076798"/>
    </source>
</evidence>
<reference evidence="8 9" key="1">
    <citation type="journal article" date="2016" name="Mol. Biol. Evol.">
        <title>Comparative Genomics of Early-Diverging Mushroom-Forming Fungi Provides Insights into the Origins of Lignocellulose Decay Capabilities.</title>
        <authorList>
            <person name="Nagy L.G."/>
            <person name="Riley R."/>
            <person name="Tritt A."/>
            <person name="Adam C."/>
            <person name="Daum C."/>
            <person name="Floudas D."/>
            <person name="Sun H."/>
            <person name="Yadav J.S."/>
            <person name="Pangilinan J."/>
            <person name="Larsson K.H."/>
            <person name="Matsuura K."/>
            <person name="Barry K."/>
            <person name="Labutti K."/>
            <person name="Kuo R."/>
            <person name="Ohm R.A."/>
            <person name="Bhattacharya S.S."/>
            <person name="Shirouzu T."/>
            <person name="Yoshinaga Y."/>
            <person name="Martin F.M."/>
            <person name="Grigoriev I.V."/>
            <person name="Hibbett D.S."/>
        </authorList>
    </citation>
    <scope>NUCLEOTIDE SEQUENCE [LARGE SCALE GENOMIC DNA]</scope>
    <source>
        <strain evidence="8 9">HHB10207 ss-3</strain>
    </source>
</reference>
<dbReference type="PROSITE" id="PS01360">
    <property type="entry name" value="ZF_MYND_1"/>
    <property type="match status" value="1"/>
</dbReference>
<protein>
    <recommendedName>
        <fullName evidence="7">MYND-type domain-containing protein</fullName>
    </recommendedName>
</protein>
<keyword evidence="9" id="KW-1185">Reference proteome</keyword>
<dbReference type="PANTHER" id="PTHR41878">
    <property type="entry name" value="LEXA REPRESSOR-RELATED"/>
    <property type="match status" value="1"/>
</dbReference>
<dbReference type="Proteomes" id="UP000076798">
    <property type="component" value="Unassembled WGS sequence"/>
</dbReference>
<dbReference type="Gene3D" id="3.10.290.30">
    <property type="entry name" value="MM3350-like"/>
    <property type="match status" value="1"/>
</dbReference>
<name>A0A166E8Q4_9AGAM</name>
<sequence>MGSSLSACLVLTALTASFFLFKHLESQKSEQFFLSRSQSSQLDLYPGNHSDPSNQKPSSTSSRGHRRFVKLEPGDDGSDLDAVFRQDMTKFIPAKNHLGESVLWGLRKYKRNGYPVIDIDQAFRRRMVHQTHYYNHGAETPECQFVRYLMAKKKAQLEKLNVNNLQKRDYIIKLTFPWIPLNPLSSDAHDRYFENGDIEPHLISRKFKVSGGINLDTLQDKILQPIVGWERNSHAWIFTDLKDGACFGPKDCSAPDIMHLTMVYYDFLYAEEYTLAHLAQKEGERIQYTYDLGANWCHNLKIEKILSEQESDGAVVLLEGHGMCPPENGGGNGRWAEDVYNLRHGTRQEKTEVRHKLSRAPNVDLPPGTIDPKYFSIDEANKRLRDALRSHSSLRDGARTSYVFPGVPSPELLRLINPPRRGATVNRTIEAASGSSAVGLTEEVVSHRRDKNAKALCAVCGKAQGLKACTKCRKVWYCGSQHQLDDWQEHRRHCQCPKPRVH</sequence>
<organism evidence="8 9">
    <name type="scientific">Sistotremastrum suecicum HHB10207 ss-3</name>
    <dbReference type="NCBI Taxonomy" id="1314776"/>
    <lineage>
        <taxon>Eukaryota</taxon>
        <taxon>Fungi</taxon>
        <taxon>Dikarya</taxon>
        <taxon>Basidiomycota</taxon>
        <taxon>Agaricomycotina</taxon>
        <taxon>Agaricomycetes</taxon>
        <taxon>Sistotremastrales</taxon>
        <taxon>Sistotremastraceae</taxon>
        <taxon>Sistotremastrum</taxon>
    </lineage>
</organism>
<gene>
    <name evidence="8" type="ORF">SISSUDRAFT_1128146</name>
</gene>
<feature type="domain" description="MYND-type" evidence="7">
    <location>
        <begin position="457"/>
        <end position="494"/>
    </location>
</feature>
<dbReference type="InterPro" id="IPR002893">
    <property type="entry name" value="Znf_MYND"/>
</dbReference>
<feature type="signal peptide" evidence="6">
    <location>
        <begin position="1"/>
        <end position="26"/>
    </location>
</feature>
<evidence type="ECO:0000259" key="7">
    <source>
        <dbReference type="PROSITE" id="PS50865"/>
    </source>
</evidence>
<dbReference type="Pfam" id="PF07929">
    <property type="entry name" value="PRiA4_ORF3"/>
    <property type="match status" value="1"/>
</dbReference>
<accession>A0A166E8Q4</accession>
<evidence type="ECO:0000256" key="2">
    <source>
        <dbReference type="ARBA" id="ARBA00022771"/>
    </source>
</evidence>
<keyword evidence="6" id="KW-0732">Signal</keyword>
<dbReference type="AlphaFoldDB" id="A0A166E8Q4"/>
<evidence type="ECO:0000313" key="8">
    <source>
        <dbReference type="EMBL" id="KZT39318.1"/>
    </source>
</evidence>
<dbReference type="Gene3D" id="6.10.140.2220">
    <property type="match status" value="1"/>
</dbReference>
<dbReference type="PROSITE" id="PS50865">
    <property type="entry name" value="ZF_MYND_2"/>
    <property type="match status" value="1"/>
</dbReference>
<proteinExistence type="predicted"/>
<dbReference type="OrthoDB" id="432970at2759"/>
<dbReference type="PANTHER" id="PTHR41878:SF1">
    <property type="entry name" value="TNPR PROTEIN"/>
    <property type="match status" value="1"/>
</dbReference>
<dbReference type="SUPFAM" id="SSF144232">
    <property type="entry name" value="HIT/MYND zinc finger-like"/>
    <property type="match status" value="1"/>
</dbReference>
<dbReference type="GO" id="GO:0008270">
    <property type="term" value="F:zinc ion binding"/>
    <property type="evidence" value="ECO:0007669"/>
    <property type="project" value="UniProtKB-KW"/>
</dbReference>
<feature type="chain" id="PRO_5007872636" description="MYND-type domain-containing protein" evidence="6">
    <location>
        <begin position="27"/>
        <end position="502"/>
    </location>
</feature>
<dbReference type="SUPFAM" id="SSF159941">
    <property type="entry name" value="MM3350-like"/>
    <property type="match status" value="1"/>
</dbReference>
<dbReference type="InterPro" id="IPR012912">
    <property type="entry name" value="Plasmid_pRiA4b_Orf3-like"/>
</dbReference>
<feature type="region of interest" description="Disordered" evidence="5">
    <location>
        <begin position="44"/>
        <end position="74"/>
    </location>
</feature>
<evidence type="ECO:0000256" key="5">
    <source>
        <dbReference type="SAM" id="MobiDB-lite"/>
    </source>
</evidence>
<dbReference type="Pfam" id="PF01753">
    <property type="entry name" value="zf-MYND"/>
    <property type="match status" value="1"/>
</dbReference>
<evidence type="ECO:0000256" key="4">
    <source>
        <dbReference type="PROSITE-ProRule" id="PRU00134"/>
    </source>
</evidence>
<keyword evidence="1" id="KW-0479">Metal-binding</keyword>
<evidence type="ECO:0000256" key="1">
    <source>
        <dbReference type="ARBA" id="ARBA00022723"/>
    </source>
</evidence>
<evidence type="ECO:0000256" key="3">
    <source>
        <dbReference type="ARBA" id="ARBA00022833"/>
    </source>
</evidence>